<gene>
    <name evidence="2" type="ORF">TCAL_15321</name>
</gene>
<keyword evidence="3" id="KW-1185">Reference proteome</keyword>
<dbReference type="AlphaFoldDB" id="A0A553PM87"/>
<evidence type="ECO:0000313" key="3">
    <source>
        <dbReference type="Proteomes" id="UP000318571"/>
    </source>
</evidence>
<keyword evidence="1" id="KW-0732">Signal</keyword>
<evidence type="ECO:0000256" key="1">
    <source>
        <dbReference type="SAM" id="SignalP"/>
    </source>
</evidence>
<feature type="signal peptide" evidence="1">
    <location>
        <begin position="1"/>
        <end position="29"/>
    </location>
</feature>
<dbReference type="EMBL" id="VCGU01000003">
    <property type="protein sequence ID" value="TRY78801.1"/>
    <property type="molecule type" value="Genomic_DNA"/>
</dbReference>
<dbReference type="Proteomes" id="UP000318571">
    <property type="component" value="Chromosome 11"/>
</dbReference>
<sequence>MPASIANITHGSLVVVFCLIVISMGIVEAQELWRDGKRASEEDRFRFGGPNMGSSQFRFRARRNAPEIGAGSSQITKEQLNQVESILENMIDFLRDVGRQFSTDNSITRGKKSLPDDSPGFPMDMDSLDPGFVQVRPSREGRRYLLWRKITG</sequence>
<organism evidence="2 3">
    <name type="scientific">Tigriopus californicus</name>
    <name type="common">Marine copepod</name>
    <dbReference type="NCBI Taxonomy" id="6832"/>
    <lineage>
        <taxon>Eukaryota</taxon>
        <taxon>Metazoa</taxon>
        <taxon>Ecdysozoa</taxon>
        <taxon>Arthropoda</taxon>
        <taxon>Crustacea</taxon>
        <taxon>Multicrustacea</taxon>
        <taxon>Hexanauplia</taxon>
        <taxon>Copepoda</taxon>
        <taxon>Harpacticoida</taxon>
        <taxon>Harpacticidae</taxon>
        <taxon>Tigriopus</taxon>
    </lineage>
</organism>
<protein>
    <submittedName>
        <fullName evidence="2">Uncharacterized protein</fullName>
    </submittedName>
</protein>
<name>A0A553PM87_TIGCA</name>
<proteinExistence type="predicted"/>
<comment type="caution">
    <text evidence="2">The sequence shown here is derived from an EMBL/GenBank/DDBJ whole genome shotgun (WGS) entry which is preliminary data.</text>
</comment>
<feature type="chain" id="PRO_5021922566" evidence="1">
    <location>
        <begin position="30"/>
        <end position="152"/>
    </location>
</feature>
<evidence type="ECO:0000313" key="2">
    <source>
        <dbReference type="EMBL" id="TRY78801.1"/>
    </source>
</evidence>
<accession>A0A553PM87</accession>
<reference evidence="2 3" key="1">
    <citation type="journal article" date="2018" name="Nat. Ecol. Evol.">
        <title>Genomic signatures of mitonuclear coevolution across populations of Tigriopus californicus.</title>
        <authorList>
            <person name="Barreto F.S."/>
            <person name="Watson E.T."/>
            <person name="Lima T.G."/>
            <person name="Willett C.S."/>
            <person name="Edmands S."/>
            <person name="Li W."/>
            <person name="Burton R.S."/>
        </authorList>
    </citation>
    <scope>NUCLEOTIDE SEQUENCE [LARGE SCALE GENOMIC DNA]</scope>
    <source>
        <strain evidence="2 3">San Diego</strain>
    </source>
</reference>